<comment type="similarity">
    <text evidence="1">Belongs to the GPN-loop GTPase family.</text>
</comment>
<comment type="caution">
    <text evidence="5">The sequence shown here is derived from an EMBL/GenBank/DDBJ whole genome shotgun (WGS) entry which is preliminary data.</text>
</comment>
<accession>A0A7C3YDA3</accession>
<dbReference type="PANTHER" id="PTHR21231">
    <property type="entry name" value="XPA-BINDING PROTEIN 1-RELATED"/>
    <property type="match status" value="1"/>
</dbReference>
<dbReference type="EMBL" id="DTPI01000006">
    <property type="protein sequence ID" value="HGE65638.1"/>
    <property type="molecule type" value="Genomic_DNA"/>
</dbReference>
<dbReference type="GO" id="GO:0003924">
    <property type="term" value="F:GTPase activity"/>
    <property type="evidence" value="ECO:0007669"/>
    <property type="project" value="TreeGrafter"/>
</dbReference>
<keyword evidence="2" id="KW-0547">Nucleotide-binding</keyword>
<keyword evidence="3" id="KW-0378">Hydrolase</keyword>
<protein>
    <submittedName>
        <fullName evidence="5">GTPase</fullName>
    </submittedName>
</protein>
<proteinExistence type="inferred from homology"/>
<dbReference type="SUPFAM" id="SSF52540">
    <property type="entry name" value="P-loop containing nucleoside triphosphate hydrolases"/>
    <property type="match status" value="1"/>
</dbReference>
<organism evidence="5">
    <name type="scientific">Geoglobus ahangari</name>
    <dbReference type="NCBI Taxonomy" id="113653"/>
    <lineage>
        <taxon>Archaea</taxon>
        <taxon>Methanobacteriati</taxon>
        <taxon>Methanobacteriota</taxon>
        <taxon>Archaeoglobi</taxon>
        <taxon>Archaeoglobales</taxon>
        <taxon>Archaeoglobaceae</taxon>
        <taxon>Geoglobus</taxon>
    </lineage>
</organism>
<dbReference type="EMBL" id="DRUC01000028">
    <property type="protein sequence ID" value="HHF47918.1"/>
    <property type="molecule type" value="Genomic_DNA"/>
</dbReference>
<keyword evidence="4" id="KW-0342">GTP-binding</keyword>
<dbReference type="InterPro" id="IPR027417">
    <property type="entry name" value="P-loop_NTPase"/>
</dbReference>
<evidence type="ECO:0000313" key="6">
    <source>
        <dbReference type="EMBL" id="HGU59913.1"/>
    </source>
</evidence>
<evidence type="ECO:0000256" key="1">
    <source>
        <dbReference type="ARBA" id="ARBA00005290"/>
    </source>
</evidence>
<dbReference type="Pfam" id="PF03029">
    <property type="entry name" value="ATP_bind_1"/>
    <property type="match status" value="1"/>
</dbReference>
<dbReference type="AlphaFoldDB" id="A0A7C3YDA3"/>
<evidence type="ECO:0000256" key="3">
    <source>
        <dbReference type="ARBA" id="ARBA00022801"/>
    </source>
</evidence>
<evidence type="ECO:0000256" key="4">
    <source>
        <dbReference type="ARBA" id="ARBA00023134"/>
    </source>
</evidence>
<sequence>MNLIVLGAAGSGKTLFTKNFGRFLSDLGYSVRRINLDPASRPRYGADRDIREFIRTEEVMEREKLGINGALIRSAELSIKYFSELILDADYVIYDTPGQLELFIFTNFGTELVKRLGSFTVGIFLVDSSRIINPNQYAAMISQSAVITLLLQIPVLTVFNKSDLHELKDFDFYKEELEKEGVLGEFFDNLLKFIEGTSVIYRPLKISAKNFEGFNELLNAINEVFCSCGDLS</sequence>
<evidence type="ECO:0000256" key="2">
    <source>
        <dbReference type="ARBA" id="ARBA00022741"/>
    </source>
</evidence>
<evidence type="ECO:0000313" key="7">
    <source>
        <dbReference type="EMBL" id="HHF47918.1"/>
    </source>
</evidence>
<dbReference type="Gene3D" id="3.40.50.300">
    <property type="entry name" value="P-loop containing nucleotide triphosphate hydrolases"/>
    <property type="match status" value="1"/>
</dbReference>
<reference evidence="5" key="1">
    <citation type="journal article" date="2020" name="mSystems">
        <title>Genome- and Community-Level Interaction Insights into Carbon Utilization and Element Cycling Functions of Hydrothermarchaeota in Hydrothermal Sediment.</title>
        <authorList>
            <person name="Zhou Z."/>
            <person name="Liu Y."/>
            <person name="Xu W."/>
            <person name="Pan J."/>
            <person name="Luo Z.H."/>
            <person name="Li M."/>
        </authorList>
    </citation>
    <scope>NUCLEOTIDE SEQUENCE [LARGE SCALE GENOMIC DNA]</scope>
    <source>
        <strain evidence="7">SpSt-10</strain>
        <strain evidence="6">SpSt-62</strain>
        <strain evidence="5">SpSt-97</strain>
    </source>
</reference>
<evidence type="ECO:0000313" key="5">
    <source>
        <dbReference type="EMBL" id="HGE65638.1"/>
    </source>
</evidence>
<dbReference type="PANTHER" id="PTHR21231:SF8">
    <property type="entry name" value="GPN-LOOP GTPASE 1"/>
    <property type="match status" value="1"/>
</dbReference>
<dbReference type="GO" id="GO:0005525">
    <property type="term" value="F:GTP binding"/>
    <property type="evidence" value="ECO:0007669"/>
    <property type="project" value="UniProtKB-KW"/>
</dbReference>
<name>A0A7C3YDA3_9EURY</name>
<dbReference type="InterPro" id="IPR004130">
    <property type="entry name" value="Gpn"/>
</dbReference>
<dbReference type="EMBL" id="DTAK01000059">
    <property type="protein sequence ID" value="HGU59913.1"/>
    <property type="molecule type" value="Genomic_DNA"/>
</dbReference>
<gene>
    <name evidence="7" type="ORF">ENL48_01570</name>
    <name evidence="6" type="ORF">ENT89_07250</name>
    <name evidence="5" type="ORF">ENX77_00635</name>
</gene>